<dbReference type="GO" id="GO:0016282">
    <property type="term" value="C:eukaryotic 43S preinitiation complex"/>
    <property type="evidence" value="ECO:0007669"/>
    <property type="project" value="UniProtKB-UniRule"/>
</dbReference>
<dbReference type="GO" id="GO:0003743">
    <property type="term" value="F:translation initiation factor activity"/>
    <property type="evidence" value="ECO:0007669"/>
    <property type="project" value="UniProtKB-UniRule"/>
</dbReference>
<dbReference type="VEuPathDB" id="PlasmoDB:PmUG01_10016300"/>
<comment type="function">
    <text evidence="4">Component of the eukaryotic translation initiation factor 3 (eIF-3) complex, which is involved in protein synthesis of a specialized repertoire of mRNAs and, together with other initiation factors, stimulates binding of mRNA and methionyl-tRNAi to the 40S ribosome. The eIF-3 complex specifically targets and initiates translation of a subset of mRNAs involved in cell proliferation.</text>
</comment>
<dbReference type="EMBL" id="FLQW01000802">
    <property type="protein sequence ID" value="SBS86079.1"/>
    <property type="molecule type" value="Genomic_DNA"/>
</dbReference>
<evidence type="ECO:0000313" key="8">
    <source>
        <dbReference type="EMBL" id="SBS86079.1"/>
    </source>
</evidence>
<gene>
    <name evidence="9" type="primary">EIF3E</name>
    <name evidence="8" type="ORF">PMALA_014840</name>
    <name evidence="9" type="ORF">PMUG01_10016300</name>
</gene>
<dbReference type="KEGG" id="pmal:PMUG01_10016300"/>
<keyword evidence="11" id="KW-1185">Reference proteome</keyword>
<reference evidence="8" key="1">
    <citation type="submission" date="2016-05" db="EMBL/GenBank/DDBJ databases">
        <authorList>
            <person name="Lavstsen T."/>
            <person name="Jespersen J.S."/>
        </authorList>
    </citation>
    <scope>NUCLEOTIDE SEQUENCE [LARGE SCALE GENOMIC DNA]</scope>
</reference>
<sequence length="534" mass="63159">MEINNRSDNDQSVWVNKICPYLDPHMSQIILGWLKENKFLDELELEKNLNTLNEGCEKEIASIEIEFTNRNRGVISNCLDSLEIEIEEFQEAMNDYKNDQMNKIGGSVEKKSIMALREWCNGNAADKSINNNNISSNSNSKTYTFSDNIDDKILKLSRYYYQKKDYQKSKQHLLLYILNISEIVINITDSPKMRVCYWGIISNIINSFFQNLNNDEYLFCKNEEDKFVLKEEIINEINVCVETIVKLSQLLIKEKVTKNEIILQRSWLIHWSLILIFHFFLYVIYVKNIYPKSNSFSMLQDWFIDEKNLSILNIICPHIIRYYCVYAIFYRNRKDHFELIMNTLNLLKPKYTDSFTSLLVSIFTDYDFNMAQKCIAQIGSLCEQDVFLFKLKPYIEEQSRFIIFETYCRIHKSINIDMIANKINLPRDDAERWIVNLIRNAKLDAKIDSEKNCIEVSTTLPNLYQQVIDKTQNLTMRSNFLVQILNRSSSDEHFQKNTRFKNKNEKNKNTKRNKQYNHMYNANKSSGKLVVTSM</sequence>
<dbReference type="Pfam" id="PF01399">
    <property type="entry name" value="PCI"/>
    <property type="match status" value="1"/>
</dbReference>
<dbReference type="Pfam" id="PF21357">
    <property type="entry name" value="EIF3E_C"/>
    <property type="match status" value="1"/>
</dbReference>
<keyword evidence="6" id="KW-1133">Transmembrane helix</keyword>
<evidence type="ECO:0000313" key="10">
    <source>
        <dbReference type="Proteomes" id="UP000078597"/>
    </source>
</evidence>
<dbReference type="PIRSF" id="PIRSF016255">
    <property type="entry name" value="eIF3e_su6"/>
    <property type="match status" value="1"/>
</dbReference>
<dbReference type="InterPro" id="IPR000717">
    <property type="entry name" value="PCI_dom"/>
</dbReference>
<evidence type="ECO:0000259" key="7">
    <source>
        <dbReference type="PROSITE" id="PS50250"/>
    </source>
</evidence>
<reference evidence="9 11" key="3">
    <citation type="submission" date="2016-06" db="EMBL/GenBank/DDBJ databases">
        <authorList>
            <consortium name="Pathogen Informatics"/>
        </authorList>
    </citation>
    <scope>NUCLEOTIDE SEQUENCE [LARGE SCALE GENOMIC DNA]</scope>
</reference>
<evidence type="ECO:0000256" key="3">
    <source>
        <dbReference type="ARBA" id="ARBA00022917"/>
    </source>
</evidence>
<dbReference type="InterPro" id="IPR036390">
    <property type="entry name" value="WH_DNA-bd_sf"/>
</dbReference>
<dbReference type="GO" id="GO:0033290">
    <property type="term" value="C:eukaryotic 48S preinitiation complex"/>
    <property type="evidence" value="ECO:0007669"/>
    <property type="project" value="UniProtKB-UniRule"/>
</dbReference>
<evidence type="ECO:0000256" key="5">
    <source>
        <dbReference type="PIRNR" id="PIRNR016255"/>
    </source>
</evidence>
<keyword evidence="1 4" id="KW-0963">Cytoplasm</keyword>
<keyword evidence="2 4" id="KW-0396">Initiation factor</keyword>
<dbReference type="GO" id="GO:0071540">
    <property type="term" value="C:eukaryotic translation initiation factor 3 complex, eIF3e"/>
    <property type="evidence" value="ECO:0007669"/>
    <property type="project" value="UniProtKB-UniRule"/>
</dbReference>
<keyword evidence="6" id="KW-0812">Transmembrane</keyword>
<feature type="transmembrane region" description="Helical" evidence="6">
    <location>
        <begin position="310"/>
        <end position="329"/>
    </location>
</feature>
<accession>A0A1A8W003</accession>
<dbReference type="GeneID" id="39869163"/>
<dbReference type="SUPFAM" id="SSF46785">
    <property type="entry name" value="Winged helix' DNA-binding domain"/>
    <property type="match status" value="1"/>
</dbReference>
<dbReference type="OMA" id="ENEFTNG"/>
<dbReference type="SMART" id="SM00088">
    <property type="entry name" value="PINT"/>
    <property type="match status" value="1"/>
</dbReference>
<dbReference type="Proteomes" id="UP000219813">
    <property type="component" value="Chromosome 10"/>
</dbReference>
<evidence type="ECO:0000313" key="11">
    <source>
        <dbReference type="Proteomes" id="UP000219813"/>
    </source>
</evidence>
<evidence type="ECO:0000256" key="2">
    <source>
        <dbReference type="ARBA" id="ARBA00022540"/>
    </source>
</evidence>
<comment type="similarity">
    <text evidence="4 5">Belongs to the eIF-3 subunit E family.</text>
</comment>
<proteinExistence type="inferred from homology"/>
<dbReference type="OrthoDB" id="417252at2759"/>
<dbReference type="GO" id="GO:0001732">
    <property type="term" value="P:formation of cytoplasmic translation initiation complex"/>
    <property type="evidence" value="ECO:0007669"/>
    <property type="project" value="UniProtKB-UniRule"/>
</dbReference>
<organism evidence="8 10">
    <name type="scientific">Plasmodium malariae</name>
    <dbReference type="NCBI Taxonomy" id="5858"/>
    <lineage>
        <taxon>Eukaryota</taxon>
        <taxon>Sar</taxon>
        <taxon>Alveolata</taxon>
        <taxon>Apicomplexa</taxon>
        <taxon>Aconoidasida</taxon>
        <taxon>Haemosporida</taxon>
        <taxon>Plasmodiidae</taxon>
        <taxon>Plasmodium</taxon>
        <taxon>Plasmodium (Plasmodium)</taxon>
    </lineage>
</organism>
<evidence type="ECO:0000256" key="6">
    <source>
        <dbReference type="SAM" id="Phobius"/>
    </source>
</evidence>
<reference evidence="10" key="2">
    <citation type="submission" date="2016-05" db="EMBL/GenBank/DDBJ databases">
        <authorList>
            <person name="Naeem Raeece"/>
        </authorList>
    </citation>
    <scope>NUCLEOTIDE SEQUENCE [LARGE SCALE GENOMIC DNA]</scope>
</reference>
<dbReference type="Proteomes" id="UP000078597">
    <property type="component" value="Unassembled WGS sequence"/>
</dbReference>
<comment type="subunit">
    <text evidence="4 5">Component of the eukaryotic translation initiation factor 3 (eIF-3) complex.</text>
</comment>
<dbReference type="EMBL" id="LT594631">
    <property type="protein sequence ID" value="SCN44628.1"/>
    <property type="molecule type" value="Genomic_DNA"/>
</dbReference>
<dbReference type="PANTHER" id="PTHR10317">
    <property type="entry name" value="EUKARYOTIC TRANSLATION INITIATION FACTOR 3 SUBUNIT E"/>
    <property type="match status" value="1"/>
</dbReference>
<keyword evidence="3 4" id="KW-0648">Protein biosynthesis</keyword>
<protein>
    <recommendedName>
        <fullName evidence="4 5">Eukaryotic translation initiation factor 3 subunit E</fullName>
        <shortName evidence="4">eIF3e</shortName>
    </recommendedName>
    <alternativeName>
        <fullName evidence="4">Eukaryotic translation initiation factor 3 subunit 6</fullName>
    </alternativeName>
</protein>
<dbReference type="Gene3D" id="1.25.40.570">
    <property type="match status" value="1"/>
</dbReference>
<dbReference type="InterPro" id="IPR019010">
    <property type="entry name" value="eIF3e_N"/>
</dbReference>
<evidence type="ECO:0000313" key="9">
    <source>
        <dbReference type="EMBL" id="SCN44628.1"/>
    </source>
</evidence>
<comment type="subcellular location">
    <subcellularLocation>
        <location evidence="4 5">Cytoplasm</location>
    </subcellularLocation>
</comment>
<dbReference type="HAMAP" id="MF_03004">
    <property type="entry name" value="eIF3e"/>
    <property type="match status" value="1"/>
</dbReference>
<evidence type="ECO:0000256" key="4">
    <source>
        <dbReference type="HAMAP-Rule" id="MF_03004"/>
    </source>
</evidence>
<dbReference type="AlphaFoldDB" id="A0A1A8W003"/>
<feature type="domain" description="PCI" evidence="7">
    <location>
        <begin position="275"/>
        <end position="461"/>
    </location>
</feature>
<dbReference type="RefSeq" id="XP_028861941.1">
    <property type="nucleotide sequence ID" value="XM_029005342.1"/>
</dbReference>
<dbReference type="SMART" id="SM01186">
    <property type="entry name" value="eIF3_N"/>
    <property type="match status" value="1"/>
</dbReference>
<feature type="transmembrane region" description="Helical" evidence="6">
    <location>
        <begin position="268"/>
        <end position="290"/>
    </location>
</feature>
<dbReference type="InterPro" id="IPR016650">
    <property type="entry name" value="eIF3e"/>
</dbReference>
<name>A0A1A8W003_PLAMA</name>
<dbReference type="PROSITE" id="PS50250">
    <property type="entry name" value="PCI"/>
    <property type="match status" value="1"/>
</dbReference>
<evidence type="ECO:0000256" key="1">
    <source>
        <dbReference type="ARBA" id="ARBA00022490"/>
    </source>
</evidence>
<keyword evidence="6" id="KW-0472">Membrane</keyword>